<dbReference type="KEGG" id="llu:AKJ09_07282"/>
<keyword evidence="4" id="KW-1185">Reference proteome</keyword>
<sequence length="252" mass="26539">MCALLSVASLIACGGPAADVPPSSSPAAPSSTVEVTAPSSSASVAEPVADAGVEAARPSSKPEPSAVAETEQKLAIGRTAPRHHAKVLDGAPRPSKLAPGNYMCRIDAMYKLRPCTVTRDERGFTWLETPDSLLGLKGVIYDEGGGLVFDGTTAEERPFGCFSCQEHCTTDPASCACVELLPDASRECLARPIVARLTKKGSSWVGSLPYKTYYNHYEGEGAARHVTSWDTKDHTFLVEVAPAPAAKKPARP</sequence>
<proteinExistence type="predicted"/>
<evidence type="ECO:0008006" key="5">
    <source>
        <dbReference type="Google" id="ProtNLM"/>
    </source>
</evidence>
<evidence type="ECO:0000256" key="2">
    <source>
        <dbReference type="SAM" id="SignalP"/>
    </source>
</evidence>
<dbReference type="AlphaFoldDB" id="A0A0K1Q4E9"/>
<gene>
    <name evidence="3" type="ORF">AKJ09_07282</name>
</gene>
<dbReference type="Proteomes" id="UP000064967">
    <property type="component" value="Chromosome"/>
</dbReference>
<keyword evidence="2" id="KW-0732">Signal</keyword>
<dbReference type="EMBL" id="CP012333">
    <property type="protein sequence ID" value="AKV00619.1"/>
    <property type="molecule type" value="Genomic_DNA"/>
</dbReference>
<evidence type="ECO:0000313" key="3">
    <source>
        <dbReference type="EMBL" id="AKV00619.1"/>
    </source>
</evidence>
<feature type="compositionally biased region" description="Low complexity" evidence="1">
    <location>
        <begin position="18"/>
        <end position="49"/>
    </location>
</feature>
<feature type="chain" id="PRO_5005466570" description="Lipoprotein" evidence="2">
    <location>
        <begin position="18"/>
        <end position="252"/>
    </location>
</feature>
<evidence type="ECO:0000313" key="4">
    <source>
        <dbReference type="Proteomes" id="UP000064967"/>
    </source>
</evidence>
<protein>
    <recommendedName>
        <fullName evidence="5">Lipoprotein</fullName>
    </recommendedName>
</protein>
<accession>A0A0K1Q4E9</accession>
<name>A0A0K1Q4E9_9BACT</name>
<evidence type="ECO:0000256" key="1">
    <source>
        <dbReference type="SAM" id="MobiDB-lite"/>
    </source>
</evidence>
<organism evidence="3 4">
    <name type="scientific">Labilithrix luteola</name>
    <dbReference type="NCBI Taxonomy" id="1391654"/>
    <lineage>
        <taxon>Bacteria</taxon>
        <taxon>Pseudomonadati</taxon>
        <taxon>Myxococcota</taxon>
        <taxon>Polyangia</taxon>
        <taxon>Polyangiales</taxon>
        <taxon>Labilitrichaceae</taxon>
        <taxon>Labilithrix</taxon>
    </lineage>
</organism>
<dbReference type="STRING" id="1391654.AKJ09_07282"/>
<reference evidence="3 4" key="1">
    <citation type="submission" date="2015-08" db="EMBL/GenBank/DDBJ databases">
        <authorList>
            <person name="Babu N.S."/>
            <person name="Beckwith C.J."/>
            <person name="Beseler K.G."/>
            <person name="Brison A."/>
            <person name="Carone J.V."/>
            <person name="Caskin T.P."/>
            <person name="Diamond M."/>
            <person name="Durham M.E."/>
            <person name="Foxe J.M."/>
            <person name="Go M."/>
            <person name="Henderson B.A."/>
            <person name="Jones I.B."/>
            <person name="McGettigan J.A."/>
            <person name="Micheletti S.J."/>
            <person name="Nasrallah M.E."/>
            <person name="Ortiz D."/>
            <person name="Piller C.R."/>
            <person name="Privatt S.R."/>
            <person name="Schneider S.L."/>
            <person name="Sharp S."/>
            <person name="Smith T.C."/>
            <person name="Stanton J.D."/>
            <person name="Ullery H.E."/>
            <person name="Wilson R.J."/>
            <person name="Serrano M.G."/>
            <person name="Buck G."/>
            <person name="Lee V."/>
            <person name="Wang Y."/>
            <person name="Carvalho R."/>
            <person name="Voegtly L."/>
            <person name="Shi R."/>
            <person name="Duckworth R."/>
            <person name="Johnson A."/>
            <person name="Loviza R."/>
            <person name="Walstead R."/>
            <person name="Shah Z."/>
            <person name="Kiflezghi M."/>
            <person name="Wade K."/>
            <person name="Ball S.L."/>
            <person name="Bradley K.W."/>
            <person name="Asai D.J."/>
            <person name="Bowman C.A."/>
            <person name="Russell D.A."/>
            <person name="Pope W.H."/>
            <person name="Jacobs-Sera D."/>
            <person name="Hendrix R.W."/>
            <person name="Hatfull G.F."/>
        </authorList>
    </citation>
    <scope>NUCLEOTIDE SEQUENCE [LARGE SCALE GENOMIC DNA]</scope>
    <source>
        <strain evidence="3 4">DSM 27648</strain>
    </source>
</reference>
<feature type="region of interest" description="Disordered" evidence="1">
    <location>
        <begin position="18"/>
        <end position="67"/>
    </location>
</feature>
<feature type="signal peptide" evidence="2">
    <location>
        <begin position="1"/>
        <end position="17"/>
    </location>
</feature>